<keyword evidence="2" id="KW-1185">Reference proteome</keyword>
<reference evidence="1" key="1">
    <citation type="submission" date="2022-06" db="EMBL/GenBank/DDBJ databases">
        <title>Genome public.</title>
        <authorList>
            <person name="Sun Q."/>
        </authorList>
    </citation>
    <scope>NUCLEOTIDE SEQUENCE</scope>
    <source>
        <strain evidence="1">CWNU-1</strain>
    </source>
</reference>
<proteinExistence type="predicted"/>
<sequence>MAACGPEATEHAAIRQSDVLSPAEVINELAGVRSCGPFDVHARFDSVVT</sequence>
<organism evidence="1 2">
    <name type="scientific">Streptomyces albipurpureus</name>
    <dbReference type="NCBI Taxonomy" id="2897419"/>
    <lineage>
        <taxon>Bacteria</taxon>
        <taxon>Bacillati</taxon>
        <taxon>Actinomycetota</taxon>
        <taxon>Actinomycetes</taxon>
        <taxon>Kitasatosporales</taxon>
        <taxon>Streptomycetaceae</taxon>
        <taxon>Streptomyces</taxon>
    </lineage>
</organism>
<comment type="caution">
    <text evidence="1">The sequence shown here is derived from an EMBL/GenBank/DDBJ whole genome shotgun (WGS) entry which is preliminary data.</text>
</comment>
<dbReference type="EMBL" id="JAMQAW010000003">
    <property type="protein sequence ID" value="MCM2387395.1"/>
    <property type="molecule type" value="Genomic_DNA"/>
</dbReference>
<name>A0ABT0UH23_9ACTN</name>
<dbReference type="Proteomes" id="UP001431429">
    <property type="component" value="Unassembled WGS sequence"/>
</dbReference>
<dbReference type="RefSeq" id="WP_250917760.1">
    <property type="nucleotide sequence ID" value="NZ_JAMQAW010000003.1"/>
</dbReference>
<accession>A0ABT0UH23</accession>
<gene>
    <name evidence="1" type="ORF">NBG84_03540</name>
</gene>
<evidence type="ECO:0000313" key="2">
    <source>
        <dbReference type="Proteomes" id="UP001431429"/>
    </source>
</evidence>
<protein>
    <submittedName>
        <fullName evidence="1">Uncharacterized protein</fullName>
    </submittedName>
</protein>
<evidence type="ECO:0000313" key="1">
    <source>
        <dbReference type="EMBL" id="MCM2387395.1"/>
    </source>
</evidence>